<protein>
    <submittedName>
        <fullName evidence="2">Uncharacterized protein</fullName>
    </submittedName>
</protein>
<feature type="transmembrane region" description="Helical" evidence="1">
    <location>
        <begin position="46"/>
        <end position="65"/>
    </location>
</feature>
<feature type="transmembrane region" description="Helical" evidence="1">
    <location>
        <begin position="7"/>
        <end position="26"/>
    </location>
</feature>
<proteinExistence type="predicted"/>
<keyword evidence="1" id="KW-0812">Transmembrane</keyword>
<keyword evidence="3" id="KW-1185">Reference proteome</keyword>
<evidence type="ECO:0000256" key="1">
    <source>
        <dbReference type="SAM" id="Phobius"/>
    </source>
</evidence>
<dbReference type="AlphaFoldDB" id="A0A3D8JAB4"/>
<dbReference type="RefSeq" id="WP_115578797.1">
    <property type="nucleotide sequence ID" value="NZ_NXLX01000005.1"/>
</dbReference>
<feature type="transmembrane region" description="Helical" evidence="1">
    <location>
        <begin position="77"/>
        <end position="97"/>
    </location>
</feature>
<comment type="caution">
    <text evidence="2">The sequence shown here is derived from an EMBL/GenBank/DDBJ whole genome shotgun (WGS) entry which is preliminary data.</text>
</comment>
<gene>
    <name evidence="2" type="ORF">CQA57_03235</name>
</gene>
<dbReference type="EMBL" id="NXLX01000005">
    <property type="protein sequence ID" value="RDU74115.1"/>
    <property type="molecule type" value="Genomic_DNA"/>
</dbReference>
<keyword evidence="1" id="KW-0472">Membrane</keyword>
<feature type="transmembrane region" description="Helical" evidence="1">
    <location>
        <begin position="191"/>
        <end position="212"/>
    </location>
</feature>
<dbReference type="Proteomes" id="UP000256695">
    <property type="component" value="Unassembled WGS sequence"/>
</dbReference>
<evidence type="ECO:0000313" key="3">
    <source>
        <dbReference type="Proteomes" id="UP000256695"/>
    </source>
</evidence>
<name>A0A3D8JAB4_9HELI</name>
<reference evidence="2 3" key="1">
    <citation type="submission" date="2018-04" db="EMBL/GenBank/DDBJ databases">
        <title>Novel Campyloabacter and Helicobacter Species and Strains.</title>
        <authorList>
            <person name="Mannion A.J."/>
            <person name="Shen Z."/>
            <person name="Fox J.G."/>
        </authorList>
    </citation>
    <scope>NUCLEOTIDE SEQUENCE [LARGE SCALE GENOMIC DNA]</scope>
    <source>
        <strain evidence="2 3">MIT 04-9362</strain>
    </source>
</reference>
<accession>A0A3D8JAB4</accession>
<keyword evidence="1" id="KW-1133">Transmembrane helix</keyword>
<dbReference type="OrthoDB" id="5322199at2"/>
<sequence length="275" mass="32353">MIKAIASYVFFFFLVFAILGIVVSEVSQTFSQLFFLLCKDGFAYDLIANTVIFLVVFSAISYLIISNMKNKGDFVKSFIASFIAFLFLFVWVFVVSAPDKDFINTLHFNSYELVYLDFFALLEVNYFEILLSSFIYCFFILCPLGFLALNWHFNAQKSLHLVAHKIFPSINVCILFIIANAIQPYYDKANFYLYVDLFAFLLSLLLLLIVFVKKKYLFRFYEYANLLFLIVVIFIVLYCSSVLARADYYNVRYCFYLLAFLSWCCEWMFEDFVKE</sequence>
<feature type="transmembrane region" description="Helical" evidence="1">
    <location>
        <begin position="161"/>
        <end position="179"/>
    </location>
</feature>
<feature type="transmembrane region" description="Helical" evidence="1">
    <location>
        <begin position="129"/>
        <end position="149"/>
    </location>
</feature>
<evidence type="ECO:0000313" key="2">
    <source>
        <dbReference type="EMBL" id="RDU74115.1"/>
    </source>
</evidence>
<organism evidence="2 3">
    <name type="scientific">Helicobacter anseris</name>
    <dbReference type="NCBI Taxonomy" id="375926"/>
    <lineage>
        <taxon>Bacteria</taxon>
        <taxon>Pseudomonadati</taxon>
        <taxon>Campylobacterota</taxon>
        <taxon>Epsilonproteobacteria</taxon>
        <taxon>Campylobacterales</taxon>
        <taxon>Helicobacteraceae</taxon>
        <taxon>Helicobacter</taxon>
    </lineage>
</organism>
<feature type="transmembrane region" description="Helical" evidence="1">
    <location>
        <begin position="224"/>
        <end position="244"/>
    </location>
</feature>